<organism evidence="2 3">
    <name type="scientific">Pararhodobacter marinus</name>
    <dbReference type="NCBI Taxonomy" id="2184063"/>
    <lineage>
        <taxon>Bacteria</taxon>
        <taxon>Pseudomonadati</taxon>
        <taxon>Pseudomonadota</taxon>
        <taxon>Alphaproteobacteria</taxon>
        <taxon>Rhodobacterales</taxon>
        <taxon>Paracoccaceae</taxon>
        <taxon>Pararhodobacter</taxon>
    </lineage>
</organism>
<name>A0A2U2CAT0_9RHOB</name>
<accession>A0A2U2CAT0</accession>
<feature type="region of interest" description="Disordered" evidence="1">
    <location>
        <begin position="328"/>
        <end position="360"/>
    </location>
</feature>
<evidence type="ECO:0000313" key="3">
    <source>
        <dbReference type="Proteomes" id="UP000244940"/>
    </source>
</evidence>
<dbReference type="Proteomes" id="UP000244940">
    <property type="component" value="Unassembled WGS sequence"/>
</dbReference>
<evidence type="ECO:0008006" key="4">
    <source>
        <dbReference type="Google" id="ProtNLM"/>
    </source>
</evidence>
<comment type="caution">
    <text evidence="2">The sequence shown here is derived from an EMBL/GenBank/DDBJ whole genome shotgun (WGS) entry which is preliminary data.</text>
</comment>
<dbReference type="AlphaFoldDB" id="A0A2U2CAT0"/>
<dbReference type="EMBL" id="QEYD01000005">
    <property type="protein sequence ID" value="PWE28972.1"/>
    <property type="molecule type" value="Genomic_DNA"/>
</dbReference>
<gene>
    <name evidence="2" type="ORF">C4N9_09130</name>
</gene>
<keyword evidence="3" id="KW-1185">Reference proteome</keyword>
<evidence type="ECO:0000313" key="2">
    <source>
        <dbReference type="EMBL" id="PWE28972.1"/>
    </source>
</evidence>
<evidence type="ECO:0000256" key="1">
    <source>
        <dbReference type="SAM" id="MobiDB-lite"/>
    </source>
</evidence>
<dbReference type="Pfam" id="PF10123">
    <property type="entry name" value="Mu-like_Pro"/>
    <property type="match status" value="1"/>
</dbReference>
<reference evidence="2 3" key="1">
    <citation type="submission" date="2018-05" db="EMBL/GenBank/DDBJ databases">
        <title>Pararhodobacter marina sp. nov., isolated from deep-sea water of the Indian Ocean.</title>
        <authorList>
            <person name="Lai Q.Sr."/>
            <person name="Liu X."/>
            <person name="Shao Z."/>
        </authorList>
    </citation>
    <scope>NUCLEOTIDE SEQUENCE [LARGE SCALE GENOMIC DNA]</scope>
    <source>
        <strain evidence="2 3">CIC4N-9</strain>
    </source>
</reference>
<dbReference type="OrthoDB" id="7306769at2"/>
<dbReference type="InterPro" id="IPR012106">
    <property type="entry name" value="Phage_Mu_Gp1"/>
</dbReference>
<feature type="compositionally biased region" description="Basic and acidic residues" evidence="1">
    <location>
        <begin position="340"/>
        <end position="350"/>
    </location>
</feature>
<sequence>MNTASSIALLQATTLPDHPVVNWVHLLPAGTIATVDGRGPYSVLNAAEVIDASFLDRKKLPIDENHAIDIAAPRGQSSPARGYVVELQAREDGIWGRVDWTPSGKALMADRAYVGISPAILQDAEGRVPRILSASLVNRPNLRGLTALHHQQGLVTFQSKLAEKLGLNAAASEDDILAALPSATDEQVALQSALPDLRSAFGLTDAADVGAVLNAARNAARDVNTTMPALQAQVRELSGKLTSLDEASKTARAQAFIDGEIKGGRMGLNAENRDEFVAMHLENPERTEKLVKGFAVLKPTHTLIARGGLRLDALSPKSTTAHIPLRLRSSGRDSIQPRRQILDPSDRDRGLQGGDAGHFGQPPGKEVLELGQIAHCHAKQVVEAAGHQPAIDHLGTQSHLPFKGDKLVVDLPVQPNRDEHVERKAQLALINPRAVAGDESVGFQPPDTPRAGGWRQADPFAQLLVSQPCITRELAQNPPVNVINLIGHRRSLPSKTPK</sequence>
<proteinExistence type="predicted"/>
<protein>
    <recommendedName>
        <fullName evidence="4">Mu-like prophage I protein</fullName>
    </recommendedName>
</protein>